<dbReference type="Proteomes" id="UP000800038">
    <property type="component" value="Unassembled WGS sequence"/>
</dbReference>
<protein>
    <submittedName>
        <fullName evidence="1">Uncharacterized protein</fullName>
    </submittedName>
</protein>
<dbReference type="AlphaFoldDB" id="A0A6A5T2Q7"/>
<gene>
    <name evidence="1" type="ORF">EJ02DRAFT_249487</name>
</gene>
<evidence type="ECO:0000313" key="2">
    <source>
        <dbReference type="Proteomes" id="UP000800038"/>
    </source>
</evidence>
<evidence type="ECO:0000313" key="1">
    <source>
        <dbReference type="EMBL" id="KAF1946314.1"/>
    </source>
</evidence>
<accession>A0A6A5T2Q7</accession>
<sequence length="58" mass="6600">MSENANTHTHIARYTYCFVMTDTDPRHYQLTLYGSTCTEPACSPKTPQSHGHTTRNIL</sequence>
<reference evidence="1" key="1">
    <citation type="journal article" date="2020" name="Stud. Mycol.">
        <title>101 Dothideomycetes genomes: a test case for predicting lifestyles and emergence of pathogens.</title>
        <authorList>
            <person name="Haridas S."/>
            <person name="Albert R."/>
            <person name="Binder M."/>
            <person name="Bloem J."/>
            <person name="Labutti K."/>
            <person name="Salamov A."/>
            <person name="Andreopoulos B."/>
            <person name="Baker S."/>
            <person name="Barry K."/>
            <person name="Bills G."/>
            <person name="Bluhm B."/>
            <person name="Cannon C."/>
            <person name="Castanera R."/>
            <person name="Culley D."/>
            <person name="Daum C."/>
            <person name="Ezra D."/>
            <person name="Gonzalez J."/>
            <person name="Henrissat B."/>
            <person name="Kuo A."/>
            <person name="Liang C."/>
            <person name="Lipzen A."/>
            <person name="Lutzoni F."/>
            <person name="Magnuson J."/>
            <person name="Mondo S."/>
            <person name="Nolan M."/>
            <person name="Ohm R."/>
            <person name="Pangilinan J."/>
            <person name="Park H.-J."/>
            <person name="Ramirez L."/>
            <person name="Alfaro M."/>
            <person name="Sun H."/>
            <person name="Tritt A."/>
            <person name="Yoshinaga Y."/>
            <person name="Zwiers L.-H."/>
            <person name="Turgeon B."/>
            <person name="Goodwin S."/>
            <person name="Spatafora J."/>
            <person name="Crous P."/>
            <person name="Grigoriev I."/>
        </authorList>
    </citation>
    <scope>NUCLEOTIDE SEQUENCE</scope>
    <source>
        <strain evidence="1">CBS 161.51</strain>
    </source>
</reference>
<name>A0A6A5T2Q7_9PLEO</name>
<proteinExistence type="predicted"/>
<dbReference type="EMBL" id="ML976004">
    <property type="protein sequence ID" value="KAF1946314.1"/>
    <property type="molecule type" value="Genomic_DNA"/>
</dbReference>
<keyword evidence="2" id="KW-1185">Reference proteome</keyword>
<organism evidence="1 2">
    <name type="scientific">Clathrospora elynae</name>
    <dbReference type="NCBI Taxonomy" id="706981"/>
    <lineage>
        <taxon>Eukaryota</taxon>
        <taxon>Fungi</taxon>
        <taxon>Dikarya</taxon>
        <taxon>Ascomycota</taxon>
        <taxon>Pezizomycotina</taxon>
        <taxon>Dothideomycetes</taxon>
        <taxon>Pleosporomycetidae</taxon>
        <taxon>Pleosporales</taxon>
        <taxon>Diademaceae</taxon>
        <taxon>Clathrospora</taxon>
    </lineage>
</organism>